<evidence type="ECO:0000256" key="2">
    <source>
        <dbReference type="ARBA" id="ARBA00022729"/>
    </source>
</evidence>
<name>A0A512IVP0_9HYPH</name>
<proteinExistence type="predicted"/>
<dbReference type="OrthoDB" id="9763014at2"/>
<keyword evidence="4" id="KW-0456">Lyase</keyword>
<dbReference type="Proteomes" id="UP000321258">
    <property type="component" value="Unassembled WGS sequence"/>
</dbReference>
<evidence type="ECO:0000259" key="5">
    <source>
        <dbReference type="Pfam" id="PF07940"/>
    </source>
</evidence>
<dbReference type="Gene3D" id="2.70.98.70">
    <property type="match status" value="1"/>
</dbReference>
<evidence type="ECO:0000256" key="4">
    <source>
        <dbReference type="ARBA" id="ARBA00023239"/>
    </source>
</evidence>
<dbReference type="InterPro" id="IPR008929">
    <property type="entry name" value="Chondroitin_lyas"/>
</dbReference>
<evidence type="ECO:0000313" key="7">
    <source>
        <dbReference type="Proteomes" id="UP000321258"/>
    </source>
</evidence>
<keyword evidence="2" id="KW-0732">Signal</keyword>
<dbReference type="InterPro" id="IPR012480">
    <property type="entry name" value="Hepar_II_III_C"/>
</dbReference>
<organism evidence="6 7">
    <name type="scientific">Methylobacterium haplocladii</name>
    <dbReference type="NCBI Taxonomy" id="1176176"/>
    <lineage>
        <taxon>Bacteria</taxon>
        <taxon>Pseudomonadati</taxon>
        <taxon>Pseudomonadota</taxon>
        <taxon>Alphaproteobacteria</taxon>
        <taxon>Hyphomicrobiales</taxon>
        <taxon>Methylobacteriaceae</taxon>
        <taxon>Methylobacterium</taxon>
    </lineage>
</organism>
<dbReference type="EMBL" id="BJZT01000050">
    <property type="protein sequence ID" value="GEP01743.1"/>
    <property type="molecule type" value="Genomic_DNA"/>
</dbReference>
<keyword evidence="7" id="KW-1185">Reference proteome</keyword>
<dbReference type="Gene3D" id="1.50.10.100">
    <property type="entry name" value="Chondroitin AC/alginate lyase"/>
    <property type="match status" value="1"/>
</dbReference>
<dbReference type="PANTHER" id="PTHR39210">
    <property type="entry name" value="HEPARIN-SULFATE LYASE"/>
    <property type="match status" value="1"/>
</dbReference>
<dbReference type="SUPFAM" id="SSF48230">
    <property type="entry name" value="Chondroitin AC/alginate lyase"/>
    <property type="match status" value="1"/>
</dbReference>
<dbReference type="GO" id="GO:0042597">
    <property type="term" value="C:periplasmic space"/>
    <property type="evidence" value="ECO:0007669"/>
    <property type="project" value="UniProtKB-SubCell"/>
</dbReference>
<gene>
    <name evidence="6" type="ORF">MHA02_41300</name>
</gene>
<comment type="subcellular location">
    <subcellularLocation>
        <location evidence="1">Periplasm</location>
    </subcellularLocation>
</comment>
<dbReference type="PANTHER" id="PTHR39210:SF1">
    <property type="entry name" value="HEPARIN-SULFATE LYASE"/>
    <property type="match status" value="1"/>
</dbReference>
<dbReference type="Pfam" id="PF07940">
    <property type="entry name" value="Hepar_II_III_C"/>
    <property type="match status" value="1"/>
</dbReference>
<evidence type="ECO:0000256" key="3">
    <source>
        <dbReference type="ARBA" id="ARBA00022764"/>
    </source>
</evidence>
<feature type="domain" description="Heparinase II/III-like C-terminal" evidence="5">
    <location>
        <begin position="402"/>
        <end position="635"/>
    </location>
</feature>
<comment type="caution">
    <text evidence="6">The sequence shown here is derived from an EMBL/GenBank/DDBJ whole genome shotgun (WGS) entry which is preliminary data.</text>
</comment>
<protein>
    <recommendedName>
        <fullName evidence="5">Heparinase II/III-like C-terminal domain-containing protein</fullName>
    </recommendedName>
</protein>
<evidence type="ECO:0000313" key="6">
    <source>
        <dbReference type="EMBL" id="GEP01743.1"/>
    </source>
</evidence>
<dbReference type="AlphaFoldDB" id="A0A512IVP0"/>
<reference evidence="6 7" key="1">
    <citation type="submission" date="2019-07" db="EMBL/GenBank/DDBJ databases">
        <title>Whole genome shotgun sequence of Methylobacterium haplocladii NBRC 107714.</title>
        <authorList>
            <person name="Hosoyama A."/>
            <person name="Uohara A."/>
            <person name="Ohji S."/>
            <person name="Ichikawa N."/>
        </authorList>
    </citation>
    <scope>NUCLEOTIDE SEQUENCE [LARGE SCALE GENOMIC DNA]</scope>
    <source>
        <strain evidence="6 7">NBRC 107714</strain>
    </source>
</reference>
<keyword evidence="3" id="KW-0574">Periplasm</keyword>
<evidence type="ECO:0000256" key="1">
    <source>
        <dbReference type="ARBA" id="ARBA00004418"/>
    </source>
</evidence>
<sequence>MSLGWYIARIRSMSVPEIVFRLGEHLERSRVRRMSRAFASPPTHVHLHTIPGLDDKLIANATPAFCRRLDVTVANILEGKFSALGATWPDTDPENLFPEEAWRIDPQTGRSWPGSESFAFDIKYRGSGELGDIKYVWEKNRLQGLQALAAAVSLNHDRRALAALEDAIASWARHNPPYTGVGWNSGIEVALRGVSLILAYNFCSDRLNDQTKRLILQILSSSRDFLERFPSKFSSANNHAMAEHLGLLLIEATVRTRGGDLQRVRHQYAHIARETALQILPDGAPAEQSPTYGAFTAEMVLLGNFVADTLGLGVSGLAKQRLLAFADFIAALSTPGGSLPAIGDDDEGRVLTLDAATERSYVRSVAQAIQATYDDLGTCRQDEPDELRNVLFGCSRLSHPSGRHLRTFPQGGYTVVSDRRTGRYLHLVIDHGPLGYLSIAAHGHADTNAVVFSIDGEAVLCDPGTYLYHGGGAWRTWFRGTSAHNTLTLGGVDQSTIRGPFNWGHKADARLVETKNREDWLVRVAHDGYRARFGVDHVRTIEAAPSGFTLVDQLQPSPGTEEVSIAFQFAPGIRIDNMSADLVFSRDGDELGRLSFDHPGDVSVREGEDRIDGGWVSNRFGEMCPAPRVVWRGHLPPRGLRTAFHLAPNTAKAATCLRVLDGLSSS</sequence>
<dbReference type="GO" id="GO:0016829">
    <property type="term" value="F:lyase activity"/>
    <property type="evidence" value="ECO:0007669"/>
    <property type="project" value="UniProtKB-KW"/>
</dbReference>
<accession>A0A512IVP0</accession>